<sequence>MTTNEPVGPGPGDPTSAPSDPSHPSDPEAGSDRAARLSPVSRTALAVARVRAYESSRPEPLFTDPYALAFIAASGTPLPTAGPDRPLARLLVTRGIMRTRFYDDRLPAAGARQVVLLAAGLDTRAYRLAWPPGTRLFEVDLPAVLDFKQSVLDEQGAEPACERVALPADLAEPDWTDRLLAAGFDPGRPTVWLAEGLLVYLDAEQAAGLLTAVGGLSAPGSSLLTEQARDVSRVPAEAGLTEMTALWRGGLGPGTADWLDAHGWRTGFTAMDAFAASLGRELPAAGFEGAGFLEAVRTA</sequence>
<evidence type="ECO:0000313" key="8">
    <source>
        <dbReference type="EMBL" id="GAA2096719.1"/>
    </source>
</evidence>
<keyword evidence="5 6" id="KW-0949">S-adenosyl-L-methionine</keyword>
<dbReference type="PANTHER" id="PTHR43619:SF2">
    <property type="entry name" value="S-ADENOSYL-L-METHIONINE-DEPENDENT METHYLTRANSFERASES SUPERFAMILY PROTEIN"/>
    <property type="match status" value="1"/>
</dbReference>
<evidence type="ECO:0000256" key="1">
    <source>
        <dbReference type="ARBA" id="ARBA00003907"/>
    </source>
</evidence>
<dbReference type="SUPFAM" id="SSF53335">
    <property type="entry name" value="S-adenosyl-L-methionine-dependent methyltransferases"/>
    <property type="match status" value="1"/>
</dbReference>
<evidence type="ECO:0000256" key="2">
    <source>
        <dbReference type="ARBA" id="ARBA00008138"/>
    </source>
</evidence>
<dbReference type="InterPro" id="IPR011610">
    <property type="entry name" value="SAM_mthyl_Trfase_ML2640-like"/>
</dbReference>
<gene>
    <name evidence="8" type="ORF">GCM10009759_26210</name>
</gene>
<evidence type="ECO:0000256" key="6">
    <source>
        <dbReference type="RuleBase" id="RU362030"/>
    </source>
</evidence>
<dbReference type="Pfam" id="PF04072">
    <property type="entry name" value="LCM"/>
    <property type="match status" value="1"/>
</dbReference>
<protein>
    <recommendedName>
        <fullName evidence="6">S-adenosyl-L-methionine-dependent methyltransferase</fullName>
        <ecNumber evidence="6">2.1.1.-</ecNumber>
    </recommendedName>
</protein>
<dbReference type="GO" id="GO:0032259">
    <property type="term" value="P:methylation"/>
    <property type="evidence" value="ECO:0007669"/>
    <property type="project" value="UniProtKB-KW"/>
</dbReference>
<comment type="function">
    <text evidence="1 6">Exhibits S-adenosyl-L-methionine-dependent methyltransferase activity.</text>
</comment>
<feature type="region of interest" description="Disordered" evidence="7">
    <location>
        <begin position="1"/>
        <end position="38"/>
    </location>
</feature>
<keyword evidence="4" id="KW-0808">Transferase</keyword>
<reference evidence="8 9" key="1">
    <citation type="journal article" date="2019" name="Int. J. Syst. Evol. Microbiol.">
        <title>The Global Catalogue of Microorganisms (GCM) 10K type strain sequencing project: providing services to taxonomists for standard genome sequencing and annotation.</title>
        <authorList>
            <consortium name="The Broad Institute Genomics Platform"/>
            <consortium name="The Broad Institute Genome Sequencing Center for Infectious Disease"/>
            <person name="Wu L."/>
            <person name="Ma J."/>
        </authorList>
    </citation>
    <scope>NUCLEOTIDE SEQUENCE [LARGE SCALE GENOMIC DNA]</scope>
    <source>
        <strain evidence="8 9">JCM 14559</strain>
    </source>
</reference>
<dbReference type="InterPro" id="IPR007213">
    <property type="entry name" value="Ppm1/Ppm2/Tcmp"/>
</dbReference>
<dbReference type="NCBIfam" id="TIGR00027">
    <property type="entry name" value="mthyl_TIGR00027"/>
    <property type="match status" value="1"/>
</dbReference>
<organism evidence="8 9">
    <name type="scientific">Kitasatospora saccharophila</name>
    <dbReference type="NCBI Taxonomy" id="407973"/>
    <lineage>
        <taxon>Bacteria</taxon>
        <taxon>Bacillati</taxon>
        <taxon>Actinomycetota</taxon>
        <taxon>Actinomycetes</taxon>
        <taxon>Kitasatosporales</taxon>
        <taxon>Streptomycetaceae</taxon>
        <taxon>Kitasatospora</taxon>
    </lineage>
</organism>
<evidence type="ECO:0000256" key="5">
    <source>
        <dbReference type="ARBA" id="ARBA00022691"/>
    </source>
</evidence>
<dbReference type="EC" id="2.1.1.-" evidence="6"/>
<dbReference type="Gene3D" id="3.40.50.150">
    <property type="entry name" value="Vaccinia Virus protein VP39"/>
    <property type="match status" value="1"/>
</dbReference>
<feature type="compositionally biased region" description="Basic and acidic residues" evidence="7">
    <location>
        <begin position="23"/>
        <end position="35"/>
    </location>
</feature>
<dbReference type="InterPro" id="IPR029063">
    <property type="entry name" value="SAM-dependent_MTases_sf"/>
</dbReference>
<comment type="similarity">
    <text evidence="2 6">Belongs to the UPF0677 family.</text>
</comment>
<evidence type="ECO:0000313" key="9">
    <source>
        <dbReference type="Proteomes" id="UP001500897"/>
    </source>
</evidence>
<evidence type="ECO:0000256" key="3">
    <source>
        <dbReference type="ARBA" id="ARBA00022603"/>
    </source>
</evidence>
<accession>A0ABN2WPQ6</accession>
<dbReference type="RefSeq" id="WP_344552168.1">
    <property type="nucleotide sequence ID" value="NZ_BAAANS010000014.1"/>
</dbReference>
<dbReference type="Proteomes" id="UP001500897">
    <property type="component" value="Unassembled WGS sequence"/>
</dbReference>
<dbReference type="EMBL" id="BAAANS010000014">
    <property type="protein sequence ID" value="GAA2096719.1"/>
    <property type="molecule type" value="Genomic_DNA"/>
</dbReference>
<keyword evidence="3 6" id="KW-0489">Methyltransferase</keyword>
<evidence type="ECO:0000256" key="7">
    <source>
        <dbReference type="SAM" id="MobiDB-lite"/>
    </source>
</evidence>
<comment type="caution">
    <text evidence="8">The sequence shown here is derived from an EMBL/GenBank/DDBJ whole genome shotgun (WGS) entry which is preliminary data.</text>
</comment>
<proteinExistence type="inferred from homology"/>
<keyword evidence="9" id="KW-1185">Reference proteome</keyword>
<feature type="compositionally biased region" description="Low complexity" evidence="7">
    <location>
        <begin position="13"/>
        <end position="22"/>
    </location>
</feature>
<evidence type="ECO:0000256" key="4">
    <source>
        <dbReference type="ARBA" id="ARBA00022679"/>
    </source>
</evidence>
<name>A0ABN2WPQ6_9ACTN</name>
<dbReference type="PANTHER" id="PTHR43619">
    <property type="entry name" value="S-ADENOSYL-L-METHIONINE-DEPENDENT METHYLTRANSFERASE YKTD-RELATED"/>
    <property type="match status" value="1"/>
</dbReference>
<dbReference type="GO" id="GO:0008168">
    <property type="term" value="F:methyltransferase activity"/>
    <property type="evidence" value="ECO:0007669"/>
    <property type="project" value="UniProtKB-KW"/>
</dbReference>